<dbReference type="InterPro" id="IPR045075">
    <property type="entry name" value="Syf1-like"/>
</dbReference>
<dbReference type="GO" id="GO:0071007">
    <property type="term" value="C:U2-type catalytic step 2 spliceosome"/>
    <property type="evidence" value="ECO:0007669"/>
    <property type="project" value="TreeGrafter"/>
</dbReference>
<dbReference type="FunFam" id="1.25.40.10:FF:000220">
    <property type="entry name" value="Pre-mRNA-splicing factor SYF1"/>
    <property type="match status" value="1"/>
</dbReference>
<dbReference type="AlphaFoldDB" id="A0A9Q0XHP4"/>
<evidence type="ECO:0000256" key="5">
    <source>
        <dbReference type="ARBA" id="ARBA00022737"/>
    </source>
</evidence>
<evidence type="ECO:0000313" key="11">
    <source>
        <dbReference type="Proteomes" id="UP001142489"/>
    </source>
</evidence>
<evidence type="ECO:0000256" key="6">
    <source>
        <dbReference type="ARBA" id="ARBA00023187"/>
    </source>
</evidence>
<keyword evidence="5" id="KW-0677">Repeat</keyword>
<dbReference type="PANTHER" id="PTHR11246:SF5">
    <property type="entry name" value="PRE-MRNA-SPLICING FACTOR SYF1"/>
    <property type="match status" value="1"/>
</dbReference>
<evidence type="ECO:0000313" key="10">
    <source>
        <dbReference type="EMBL" id="KAJ7316174.1"/>
    </source>
</evidence>
<dbReference type="OrthoDB" id="9365784at2759"/>
<keyword evidence="7" id="KW-0539">Nucleus</keyword>
<dbReference type="Gene3D" id="1.25.40.10">
    <property type="entry name" value="Tetratricopeptide repeat domain"/>
    <property type="match status" value="1"/>
</dbReference>
<comment type="similarity">
    <text evidence="2">Belongs to the crooked-neck family.</text>
</comment>
<dbReference type="GO" id="GO:0071014">
    <property type="term" value="C:post-mRNA release spliceosomal complex"/>
    <property type="evidence" value="ECO:0007669"/>
    <property type="project" value="TreeGrafter"/>
</dbReference>
<organism evidence="10 11">
    <name type="scientific">Phrynocephalus forsythii</name>
    <dbReference type="NCBI Taxonomy" id="171643"/>
    <lineage>
        <taxon>Eukaryota</taxon>
        <taxon>Metazoa</taxon>
        <taxon>Chordata</taxon>
        <taxon>Craniata</taxon>
        <taxon>Vertebrata</taxon>
        <taxon>Euteleostomi</taxon>
        <taxon>Lepidosauria</taxon>
        <taxon>Squamata</taxon>
        <taxon>Bifurcata</taxon>
        <taxon>Unidentata</taxon>
        <taxon>Episquamata</taxon>
        <taxon>Toxicofera</taxon>
        <taxon>Iguania</taxon>
        <taxon>Acrodonta</taxon>
        <taxon>Agamidae</taxon>
        <taxon>Agaminae</taxon>
        <taxon>Phrynocephalus</taxon>
    </lineage>
</organism>
<proteinExistence type="inferred from homology"/>
<feature type="domain" description="Pre-mRNA-splicing factor Syf1-like N-terminal HAT-repeats" evidence="9">
    <location>
        <begin position="18"/>
        <end position="176"/>
    </location>
</feature>
<sequence>MPEQETGSGKQELFFEEEDLQYEEEILRNPFSVKCWIRYIEFKQNASKHILNLIYERALKELPGSYKLWYNYLKQRRKQVKSRCVTDPSYEEVNNCHERSLVFMHKMPRIWLDYCQFLMDQCRITRTRRTFDRALRALPITQHHRIWPLYLKFVRLYPLPETAVRVYRRYLKLSPENAEEYIEYLRSIDRLDEAAVRLAAIVNDERFLSKEGNPTTNCGMSSATSSRRIQTR</sequence>
<dbReference type="EMBL" id="JAPFRF010000011">
    <property type="protein sequence ID" value="KAJ7316174.1"/>
    <property type="molecule type" value="Genomic_DNA"/>
</dbReference>
<name>A0A9Q0XHP4_9SAUR</name>
<protein>
    <recommendedName>
        <fullName evidence="9">Pre-mRNA-splicing factor Syf1-like N-terminal HAT-repeats domain-containing protein</fullName>
    </recommendedName>
</protein>
<dbReference type="SUPFAM" id="SSF48452">
    <property type="entry name" value="TPR-like"/>
    <property type="match status" value="2"/>
</dbReference>
<gene>
    <name evidence="10" type="ORF">JRQ81_002336</name>
</gene>
<evidence type="ECO:0000259" key="9">
    <source>
        <dbReference type="Pfam" id="PF23233"/>
    </source>
</evidence>
<accession>A0A9Q0XHP4</accession>
<dbReference type="InterPro" id="IPR003107">
    <property type="entry name" value="HAT"/>
</dbReference>
<dbReference type="GO" id="GO:0000974">
    <property type="term" value="C:Prp19 complex"/>
    <property type="evidence" value="ECO:0007669"/>
    <property type="project" value="TreeGrafter"/>
</dbReference>
<evidence type="ECO:0000256" key="8">
    <source>
        <dbReference type="SAM" id="MobiDB-lite"/>
    </source>
</evidence>
<dbReference type="SMART" id="SM00386">
    <property type="entry name" value="HAT"/>
    <property type="match status" value="5"/>
</dbReference>
<dbReference type="PANTHER" id="PTHR11246">
    <property type="entry name" value="PRE-MRNA SPLICING FACTOR"/>
    <property type="match status" value="1"/>
</dbReference>
<comment type="caution">
    <text evidence="10">The sequence shown here is derived from an EMBL/GenBank/DDBJ whole genome shotgun (WGS) entry which is preliminary data.</text>
</comment>
<feature type="region of interest" description="Disordered" evidence="8">
    <location>
        <begin position="212"/>
        <end position="232"/>
    </location>
</feature>
<comment type="subcellular location">
    <subcellularLocation>
        <location evidence="1">Nucleus</location>
    </subcellularLocation>
</comment>
<keyword evidence="11" id="KW-1185">Reference proteome</keyword>
<evidence type="ECO:0000256" key="2">
    <source>
        <dbReference type="ARBA" id="ARBA00008644"/>
    </source>
</evidence>
<keyword evidence="3" id="KW-0507">mRNA processing</keyword>
<reference evidence="10" key="1">
    <citation type="journal article" date="2023" name="DNA Res.">
        <title>Chromosome-level genome assembly of Phrynocephalus forsythii using third-generation DNA sequencing and Hi-C analysis.</title>
        <authorList>
            <person name="Qi Y."/>
            <person name="Zhao W."/>
            <person name="Zhao Y."/>
            <person name="Niu C."/>
            <person name="Cao S."/>
            <person name="Zhang Y."/>
        </authorList>
    </citation>
    <scope>NUCLEOTIDE SEQUENCE</scope>
    <source>
        <tissue evidence="10">Muscle</tissue>
    </source>
</reference>
<evidence type="ECO:0000256" key="1">
    <source>
        <dbReference type="ARBA" id="ARBA00004123"/>
    </source>
</evidence>
<evidence type="ECO:0000256" key="7">
    <source>
        <dbReference type="ARBA" id="ARBA00023242"/>
    </source>
</evidence>
<keyword evidence="6" id="KW-0508">mRNA splicing</keyword>
<evidence type="ECO:0000256" key="3">
    <source>
        <dbReference type="ARBA" id="ARBA00022664"/>
    </source>
</evidence>
<dbReference type="InterPro" id="IPR011990">
    <property type="entry name" value="TPR-like_helical_dom_sf"/>
</dbReference>
<keyword evidence="4" id="KW-0747">Spliceosome</keyword>
<dbReference type="Proteomes" id="UP001142489">
    <property type="component" value="Unassembled WGS sequence"/>
</dbReference>
<evidence type="ECO:0000256" key="4">
    <source>
        <dbReference type="ARBA" id="ARBA00022728"/>
    </source>
</evidence>
<dbReference type="Pfam" id="PF23233">
    <property type="entry name" value="HAT_Syf1_CNRKL1_N"/>
    <property type="match status" value="1"/>
</dbReference>
<dbReference type="GO" id="GO:0000349">
    <property type="term" value="P:generation of catalytic spliceosome for first transesterification step"/>
    <property type="evidence" value="ECO:0007669"/>
    <property type="project" value="TreeGrafter"/>
</dbReference>
<dbReference type="InterPro" id="IPR055433">
    <property type="entry name" value="HAT_Syf1-like_N"/>
</dbReference>